<dbReference type="STRING" id="1715989.NITINOP_1637"/>
<dbReference type="KEGG" id="nio:NITINOP_1637"/>
<sequence>MRSLPRGWALGGVIVLCLTLAPGVGRAQREPASGDNLRIEITKKGVGKQVVITQGTKEWFLLIDVTPEHSVVVRQEKDRDHYLVDETETHDRPMTEGEVEAAVEDYINSVKVRLNQQ</sequence>
<protein>
    <submittedName>
        <fullName evidence="1">Uncharacterized protein</fullName>
    </submittedName>
</protein>
<organism evidence="1 2">
    <name type="scientific">Candidatus Nitrospira inopinata</name>
    <dbReference type="NCBI Taxonomy" id="1715989"/>
    <lineage>
        <taxon>Bacteria</taxon>
        <taxon>Pseudomonadati</taxon>
        <taxon>Nitrospirota</taxon>
        <taxon>Nitrospiria</taxon>
        <taxon>Nitrospirales</taxon>
        <taxon>Nitrospiraceae</taxon>
        <taxon>Nitrospira</taxon>
    </lineage>
</organism>
<dbReference type="AlphaFoldDB" id="A0A0S4KW29"/>
<dbReference type="OrthoDB" id="9800263at2"/>
<name>A0A0S4KW29_9BACT</name>
<proteinExistence type="predicted"/>
<evidence type="ECO:0000313" key="2">
    <source>
        <dbReference type="Proteomes" id="UP000066284"/>
    </source>
</evidence>
<dbReference type="Proteomes" id="UP000066284">
    <property type="component" value="Chromosome 1"/>
</dbReference>
<dbReference type="EMBL" id="LN885086">
    <property type="protein sequence ID" value="CUQ66612.1"/>
    <property type="molecule type" value="Genomic_DNA"/>
</dbReference>
<evidence type="ECO:0000313" key="1">
    <source>
        <dbReference type="EMBL" id="CUQ66612.1"/>
    </source>
</evidence>
<gene>
    <name evidence="1" type="ORF">NITINOP_1637</name>
</gene>
<accession>A0A0S4KW29</accession>
<reference evidence="2" key="1">
    <citation type="submission" date="2015-09" db="EMBL/GenBank/DDBJ databases">
        <authorList>
            <person name="Daims H."/>
        </authorList>
    </citation>
    <scope>NUCLEOTIDE SEQUENCE [LARGE SCALE GENOMIC DNA]</scope>
</reference>
<dbReference type="RefSeq" id="WP_062484605.1">
    <property type="nucleotide sequence ID" value="NZ_LN885086.1"/>
</dbReference>
<keyword evidence="2" id="KW-1185">Reference proteome</keyword>